<evidence type="ECO:0000256" key="3">
    <source>
        <dbReference type="ARBA" id="ARBA00066372"/>
    </source>
</evidence>
<evidence type="ECO:0000256" key="4">
    <source>
        <dbReference type="ARBA" id="ARBA00074799"/>
    </source>
</evidence>
<dbReference type="EC" id="3.6.1.8" evidence="3"/>
<dbReference type="InterPro" id="IPR048011">
    <property type="entry name" value="NTP-PPase_MazG-like_C"/>
</dbReference>
<dbReference type="GO" id="GO:0046052">
    <property type="term" value="P:UTP catabolic process"/>
    <property type="evidence" value="ECO:0007669"/>
    <property type="project" value="TreeGrafter"/>
</dbReference>
<dbReference type="GO" id="GO:0046061">
    <property type="term" value="P:dATP catabolic process"/>
    <property type="evidence" value="ECO:0007669"/>
    <property type="project" value="TreeGrafter"/>
</dbReference>
<dbReference type="FunFam" id="1.10.287.1080:FF:000001">
    <property type="entry name" value="Nucleoside triphosphate pyrophosphohydrolase"/>
    <property type="match status" value="1"/>
</dbReference>
<proteinExistence type="inferred from homology"/>
<dbReference type="InterPro" id="IPR011551">
    <property type="entry name" value="NTP_PyrPHydrolase_MazG"/>
</dbReference>
<dbReference type="SUPFAM" id="SSF101386">
    <property type="entry name" value="all-alpha NTP pyrophosphatases"/>
    <property type="match status" value="2"/>
</dbReference>
<dbReference type="CDD" id="cd11528">
    <property type="entry name" value="NTP-PPase_MazG_Nterm"/>
    <property type="match status" value="1"/>
</dbReference>
<dbReference type="PANTHER" id="PTHR30522">
    <property type="entry name" value="NUCLEOSIDE TRIPHOSPHATE PYROPHOSPHOHYDROLASE"/>
    <property type="match status" value="1"/>
</dbReference>
<comment type="caution">
    <text evidence="6">The sequence shown here is derived from an EMBL/GenBank/DDBJ whole genome shotgun (WGS) entry which is preliminary data.</text>
</comment>
<keyword evidence="6" id="KW-0378">Hydrolase</keyword>
<dbReference type="PANTHER" id="PTHR30522:SF0">
    <property type="entry name" value="NUCLEOSIDE TRIPHOSPHATE PYROPHOSPHOHYDROLASE"/>
    <property type="match status" value="1"/>
</dbReference>
<dbReference type="Proteomes" id="UP000219329">
    <property type="component" value="Unassembled WGS sequence"/>
</dbReference>
<sequence>MDKPKFESQSSIEKLVSLMTMLRDKDFGCPWDLEQSFVSLVPYTLEEVYEVVDAVEKKDMVELEDELGDLLFQVVFYAQIAKEQGFFKFDDVVNGIINKLVRRHPHVFHGGKVTGFGSKPGISAAEVVINWEAIKDIEKAEKKSKYDGVNQNEQSASILDDVPRASPALERAIKLQKRAARVGFDWDAIGPVLAKLKEEVIELEEAISHKDSDAMQSELGDVLFAAVNVARHTDTHPEVALRQSNSRFENRFKWIESSLAEQGKTVNEVDLTQLNQLWEQAKEKGL</sequence>
<dbReference type="CDD" id="cd11529">
    <property type="entry name" value="NTP-PPase_MazG_Cterm"/>
    <property type="match status" value="1"/>
</dbReference>
<dbReference type="Gene3D" id="1.10.287.1080">
    <property type="entry name" value="MazG-like"/>
    <property type="match status" value="2"/>
</dbReference>
<dbReference type="GO" id="GO:0047693">
    <property type="term" value="F:ATP diphosphatase activity"/>
    <property type="evidence" value="ECO:0007669"/>
    <property type="project" value="UniProtKB-EC"/>
</dbReference>
<dbReference type="GO" id="GO:0006950">
    <property type="term" value="P:response to stress"/>
    <property type="evidence" value="ECO:0007669"/>
    <property type="project" value="UniProtKB-ARBA"/>
</dbReference>
<dbReference type="NCBIfam" id="NF007113">
    <property type="entry name" value="PRK09562.1"/>
    <property type="match status" value="1"/>
</dbReference>
<protein>
    <recommendedName>
        <fullName evidence="4">Nucleoside triphosphate pyrophosphohydrolase</fullName>
        <ecNumber evidence="3">3.6.1.8</ecNumber>
    </recommendedName>
</protein>
<comment type="similarity">
    <text evidence="2">Belongs to the nucleoside triphosphate pyrophosphohydrolase family.</text>
</comment>
<dbReference type="InterPro" id="IPR004518">
    <property type="entry name" value="MazG-like_dom"/>
</dbReference>
<dbReference type="FunFam" id="1.10.287.1080:FF:000003">
    <property type="entry name" value="Nucleoside triphosphate pyrophosphohydrolase"/>
    <property type="match status" value="1"/>
</dbReference>
<evidence type="ECO:0000256" key="1">
    <source>
        <dbReference type="ARBA" id="ARBA00052141"/>
    </source>
</evidence>
<gene>
    <name evidence="6" type="ORF">CNF02_01680</name>
</gene>
<reference evidence="6 7" key="1">
    <citation type="submission" date="2017-08" db="EMBL/GenBank/DDBJ databases">
        <title>Fine stratification of microbial communities through a metagenomic profile of the photic zone.</title>
        <authorList>
            <person name="Haro-Moreno J.M."/>
            <person name="Lopez-Perez M."/>
            <person name="De La Torre J."/>
            <person name="Picazo A."/>
            <person name="Camacho A."/>
            <person name="Rodriguez-Valera F."/>
        </authorList>
    </citation>
    <scope>NUCLEOTIDE SEQUENCE [LARGE SCALE GENOMIC DNA]</scope>
    <source>
        <strain evidence="6">MED-G28</strain>
    </source>
</reference>
<accession>A0A2A5WGS1</accession>
<evidence type="ECO:0000313" key="7">
    <source>
        <dbReference type="Proteomes" id="UP000219329"/>
    </source>
</evidence>
<evidence type="ECO:0000259" key="5">
    <source>
        <dbReference type="Pfam" id="PF03819"/>
    </source>
</evidence>
<dbReference type="NCBIfam" id="TIGR00444">
    <property type="entry name" value="mazG"/>
    <property type="match status" value="1"/>
</dbReference>
<dbReference type="EMBL" id="NTJZ01000001">
    <property type="protein sequence ID" value="PDH35444.1"/>
    <property type="molecule type" value="Genomic_DNA"/>
</dbReference>
<name>A0A2A5WGS1_9GAMM</name>
<dbReference type="GO" id="GO:0046047">
    <property type="term" value="P:TTP catabolic process"/>
    <property type="evidence" value="ECO:0007669"/>
    <property type="project" value="TreeGrafter"/>
</dbReference>
<dbReference type="GO" id="GO:0046076">
    <property type="term" value="P:dTTP catabolic process"/>
    <property type="evidence" value="ECO:0007669"/>
    <property type="project" value="TreeGrafter"/>
</dbReference>
<feature type="domain" description="NTP pyrophosphohydrolase MazG-like" evidence="5">
    <location>
        <begin position="193"/>
        <end position="237"/>
    </location>
</feature>
<dbReference type="GO" id="GO:0006203">
    <property type="term" value="P:dGTP catabolic process"/>
    <property type="evidence" value="ECO:0007669"/>
    <property type="project" value="TreeGrafter"/>
</dbReference>
<evidence type="ECO:0000313" key="6">
    <source>
        <dbReference type="EMBL" id="PDH35444.1"/>
    </source>
</evidence>
<feature type="domain" description="NTP pyrophosphohydrolase MazG-like" evidence="5">
    <location>
        <begin position="35"/>
        <end position="108"/>
    </location>
</feature>
<dbReference type="InterPro" id="IPR048015">
    <property type="entry name" value="NTP-PPase_MazG-like_N"/>
</dbReference>
<comment type="catalytic activity">
    <reaction evidence="1">
        <text>ATP + H2O = AMP + diphosphate + H(+)</text>
        <dbReference type="Rhea" id="RHEA:14245"/>
        <dbReference type="ChEBI" id="CHEBI:15377"/>
        <dbReference type="ChEBI" id="CHEBI:15378"/>
        <dbReference type="ChEBI" id="CHEBI:30616"/>
        <dbReference type="ChEBI" id="CHEBI:33019"/>
        <dbReference type="ChEBI" id="CHEBI:456215"/>
        <dbReference type="EC" id="3.6.1.8"/>
    </reaction>
</comment>
<dbReference type="GO" id="GO:0046081">
    <property type="term" value="P:dUTP catabolic process"/>
    <property type="evidence" value="ECO:0007669"/>
    <property type="project" value="TreeGrafter"/>
</dbReference>
<organism evidence="6 7">
    <name type="scientific">OM182 bacterium MED-G28</name>
    <dbReference type="NCBI Taxonomy" id="1986256"/>
    <lineage>
        <taxon>Bacteria</taxon>
        <taxon>Pseudomonadati</taxon>
        <taxon>Pseudomonadota</taxon>
        <taxon>Gammaproteobacteria</taxon>
        <taxon>OMG group</taxon>
        <taxon>OM182 clade</taxon>
    </lineage>
</organism>
<evidence type="ECO:0000256" key="2">
    <source>
        <dbReference type="ARBA" id="ARBA00061115"/>
    </source>
</evidence>
<dbReference type="Pfam" id="PF03819">
    <property type="entry name" value="MazG"/>
    <property type="match status" value="2"/>
</dbReference>
<dbReference type="AlphaFoldDB" id="A0A2A5WGS1"/>